<dbReference type="Gene3D" id="1.10.472.10">
    <property type="entry name" value="Cyclin-like"/>
    <property type="match status" value="1"/>
</dbReference>
<dbReference type="PhylomeDB" id="A7TF25"/>
<dbReference type="OrthoDB" id="10250320at2759"/>
<dbReference type="InterPro" id="IPR006671">
    <property type="entry name" value="Cyclin_N"/>
</dbReference>
<evidence type="ECO:0000313" key="4">
    <source>
        <dbReference type="Proteomes" id="UP000000267"/>
    </source>
</evidence>
<dbReference type="InterPro" id="IPR013922">
    <property type="entry name" value="Cyclin_PHO80-like"/>
</dbReference>
<dbReference type="SUPFAM" id="SSF47954">
    <property type="entry name" value="Cyclin-like"/>
    <property type="match status" value="1"/>
</dbReference>
<dbReference type="HOGENOM" id="CLU_018149_0_0_1"/>
<organism evidence="4">
    <name type="scientific">Vanderwaltozyma polyspora (strain ATCC 22028 / DSM 70294 / BCRC 21397 / CBS 2163 / NBRC 10782 / NRRL Y-8283 / UCD 57-17)</name>
    <name type="common">Kluyveromyces polysporus</name>
    <dbReference type="NCBI Taxonomy" id="436907"/>
    <lineage>
        <taxon>Eukaryota</taxon>
        <taxon>Fungi</taxon>
        <taxon>Dikarya</taxon>
        <taxon>Ascomycota</taxon>
        <taxon>Saccharomycotina</taxon>
        <taxon>Saccharomycetes</taxon>
        <taxon>Saccharomycetales</taxon>
        <taxon>Saccharomycetaceae</taxon>
        <taxon>Vanderwaltozyma</taxon>
    </lineage>
</organism>
<dbReference type="STRING" id="436907.A7TF25"/>
<dbReference type="Pfam" id="PF00134">
    <property type="entry name" value="Cyclin_N"/>
    <property type="match status" value="1"/>
</dbReference>
<dbReference type="KEGG" id="vpo:Kpol_2000p14"/>
<dbReference type="GO" id="GO:0016538">
    <property type="term" value="F:cyclin-dependent protein serine/threonine kinase regulator activity"/>
    <property type="evidence" value="ECO:0007669"/>
    <property type="project" value="TreeGrafter"/>
</dbReference>
<dbReference type="PIRSF" id="PIRSF016511">
    <property type="entry name" value="Cyclin_Pcl"/>
    <property type="match status" value="1"/>
</dbReference>
<dbReference type="PANTHER" id="PTHR15615">
    <property type="match status" value="1"/>
</dbReference>
<dbReference type="eggNOG" id="KOG1674">
    <property type="taxonomic scope" value="Eukaryota"/>
</dbReference>
<dbReference type="GO" id="GO:0051726">
    <property type="term" value="P:regulation of cell cycle"/>
    <property type="evidence" value="ECO:0007669"/>
    <property type="project" value="InterPro"/>
</dbReference>
<dbReference type="InParanoid" id="A7TF25"/>
<dbReference type="InterPro" id="IPR012104">
    <property type="entry name" value="PHO85_cyclin_1/2/9"/>
</dbReference>
<evidence type="ECO:0000256" key="1">
    <source>
        <dbReference type="SAM" id="MobiDB-lite"/>
    </source>
</evidence>
<dbReference type="GO" id="GO:0000307">
    <property type="term" value="C:cyclin-dependent protein kinase holoenzyme complex"/>
    <property type="evidence" value="ECO:0007669"/>
    <property type="project" value="TreeGrafter"/>
</dbReference>
<feature type="domain" description="Cyclin N-terminal" evidence="2">
    <location>
        <begin position="30"/>
        <end position="141"/>
    </location>
</feature>
<protein>
    <recommendedName>
        <fullName evidence="2">Cyclin N-terminal domain-containing protein</fullName>
    </recommendedName>
</protein>
<evidence type="ECO:0000313" key="3">
    <source>
        <dbReference type="EMBL" id="EDO19050.1"/>
    </source>
</evidence>
<dbReference type="InterPro" id="IPR036915">
    <property type="entry name" value="Cyclin-like_sf"/>
</dbReference>
<name>A7TF25_VANPO</name>
<feature type="region of interest" description="Disordered" evidence="1">
    <location>
        <begin position="225"/>
        <end position="246"/>
    </location>
</feature>
<dbReference type="GO" id="GO:0005634">
    <property type="term" value="C:nucleus"/>
    <property type="evidence" value="ECO:0007669"/>
    <property type="project" value="TreeGrafter"/>
</dbReference>
<dbReference type="OMA" id="MICFLAS"/>
<dbReference type="PANTHER" id="PTHR15615:SF10">
    <property type="entry name" value="PHO85 CYCLIN-2-RELATED"/>
    <property type="match status" value="1"/>
</dbReference>
<dbReference type="Proteomes" id="UP000000267">
    <property type="component" value="Unassembled WGS sequence"/>
</dbReference>
<accession>A7TF25</accession>
<dbReference type="GeneID" id="5547367"/>
<evidence type="ECO:0000259" key="2">
    <source>
        <dbReference type="Pfam" id="PF00134"/>
    </source>
</evidence>
<sequence length="310" mass="34930">MSQQEALSYFIRQPVSHDMICFLASTTDSIIQLKPSSNEANIPSIFEFIKGLIKHSNVQTSTLMASTVYLTKLRSILPANVYGIESTKHRIFLGCLILAAKSLNDSSPLNKHWTKYTNGLLNLADVNTIERELLAYLNWDTIIKQEDLIGCLSSFLKPIQDKLLLQYHSRSTSNTSRISYNSSQKKFYSNVPNKSSTYVSNSSIPSLLSNSTISTAESLSSISSYNSSSLRDSQNNTNMVTIREDEDKLGDNTKEIFYFKNPDRLPLHDKDVNITQKMSTQSTRPIILKSSFSEKHGGKFTRSGWQSIFH</sequence>
<keyword evidence="4" id="KW-1185">Reference proteome</keyword>
<dbReference type="RefSeq" id="XP_001646908.1">
    <property type="nucleotide sequence ID" value="XM_001646858.1"/>
</dbReference>
<proteinExistence type="predicted"/>
<gene>
    <name evidence="3" type="ORF">Kpol_2000p14</name>
</gene>
<dbReference type="GO" id="GO:0019901">
    <property type="term" value="F:protein kinase binding"/>
    <property type="evidence" value="ECO:0007669"/>
    <property type="project" value="InterPro"/>
</dbReference>
<reference evidence="3 4" key="1">
    <citation type="journal article" date="2007" name="Proc. Natl. Acad. Sci. U.S.A.">
        <title>Independent sorting-out of thousands of duplicated gene pairs in two yeast species descended from a whole-genome duplication.</title>
        <authorList>
            <person name="Scannell D.R."/>
            <person name="Frank A.C."/>
            <person name="Conant G.C."/>
            <person name="Byrne K.P."/>
            <person name="Woolfit M."/>
            <person name="Wolfe K.H."/>
        </authorList>
    </citation>
    <scope>NUCLEOTIDE SEQUENCE [LARGE SCALE GENOMIC DNA]</scope>
    <source>
        <strain evidence="4">ATCC 22028 / DSM 70294 / BCRC 21397 / CBS 2163 / NBRC 10782 / NRRL Y-8283 / UCD 57-17</strain>
    </source>
</reference>
<dbReference type="AlphaFoldDB" id="A7TF25"/>
<dbReference type="CDD" id="cd20557">
    <property type="entry name" value="CYCLIN_ScPCL1-like"/>
    <property type="match status" value="1"/>
</dbReference>
<dbReference type="EMBL" id="DS480382">
    <property type="protein sequence ID" value="EDO19050.1"/>
    <property type="molecule type" value="Genomic_DNA"/>
</dbReference>